<dbReference type="AlphaFoldDB" id="A0A2U3D9K8"/>
<dbReference type="SUPFAM" id="SSF52540">
    <property type="entry name" value="P-loop containing nucleoside triphosphate hydrolases"/>
    <property type="match status" value="1"/>
</dbReference>
<evidence type="ECO:0000259" key="6">
    <source>
        <dbReference type="SMART" id="SM00382"/>
    </source>
</evidence>
<evidence type="ECO:0000256" key="4">
    <source>
        <dbReference type="ARBA" id="ARBA00023134"/>
    </source>
</evidence>
<dbReference type="EMBL" id="MPDK01000007">
    <property type="protein sequence ID" value="PWI57952.1"/>
    <property type="molecule type" value="Genomic_DNA"/>
</dbReference>
<keyword evidence="4" id="KW-0342">GTP-binding</keyword>
<dbReference type="Proteomes" id="UP000245380">
    <property type="component" value="Unassembled WGS sequence"/>
</dbReference>
<keyword evidence="8" id="KW-1185">Reference proteome</keyword>
<dbReference type="GO" id="GO:0005525">
    <property type="term" value="F:GTP binding"/>
    <property type="evidence" value="ECO:0007669"/>
    <property type="project" value="UniProtKB-KW"/>
</dbReference>
<evidence type="ECO:0000313" key="8">
    <source>
        <dbReference type="Proteomes" id="UP000245380"/>
    </source>
</evidence>
<dbReference type="NCBIfam" id="TIGR00750">
    <property type="entry name" value="lao"/>
    <property type="match status" value="1"/>
</dbReference>
<dbReference type="GO" id="GO:0003924">
    <property type="term" value="F:GTPase activity"/>
    <property type="evidence" value="ECO:0007669"/>
    <property type="project" value="InterPro"/>
</dbReference>
<accession>A0A2U3D9K8</accession>
<keyword evidence="2" id="KW-0547">Nucleotide-binding</keyword>
<dbReference type="PANTHER" id="PTHR43087:SF1">
    <property type="entry name" value="LAO_AO TRANSPORT SYSTEM ATPASE"/>
    <property type="match status" value="1"/>
</dbReference>
<evidence type="ECO:0000256" key="1">
    <source>
        <dbReference type="ARBA" id="ARBA00009625"/>
    </source>
</evidence>
<organism evidence="7 8">
    <name type="scientific">Sulfoacidibacillus thermotolerans</name>
    <name type="common">Acidibacillus sulfuroxidans</name>
    <dbReference type="NCBI Taxonomy" id="1765684"/>
    <lineage>
        <taxon>Bacteria</taxon>
        <taxon>Bacillati</taxon>
        <taxon>Bacillota</taxon>
        <taxon>Bacilli</taxon>
        <taxon>Bacillales</taxon>
        <taxon>Alicyclobacillaceae</taxon>
        <taxon>Sulfoacidibacillus</taxon>
    </lineage>
</organism>
<dbReference type="CDD" id="cd03114">
    <property type="entry name" value="MMAA-like"/>
    <property type="match status" value="1"/>
</dbReference>
<dbReference type="Pfam" id="PF03308">
    <property type="entry name" value="MeaB"/>
    <property type="match status" value="1"/>
</dbReference>
<dbReference type="InterPro" id="IPR027417">
    <property type="entry name" value="P-loop_NTPase"/>
</dbReference>
<dbReference type="InterPro" id="IPR005129">
    <property type="entry name" value="GTPase_ArgK"/>
</dbReference>
<name>A0A2U3D9K8_SULT2</name>
<comment type="caution">
    <text evidence="7">The sequence shown here is derived from an EMBL/GenBank/DDBJ whole genome shotgun (WGS) entry which is preliminary data.</text>
</comment>
<dbReference type="InterPro" id="IPR003593">
    <property type="entry name" value="AAA+_ATPase"/>
</dbReference>
<dbReference type="PANTHER" id="PTHR43087">
    <property type="entry name" value="LYSINE/ARGININE/ORNITHINE TRANSPORT SYSTEM KINASE"/>
    <property type="match status" value="1"/>
</dbReference>
<protein>
    <recommendedName>
        <fullName evidence="6">AAA+ ATPase domain-containing protein</fullName>
    </recommendedName>
</protein>
<keyword evidence="3" id="KW-0378">Hydrolase</keyword>
<dbReference type="RefSeq" id="WP_109430255.1">
    <property type="nucleotide sequence ID" value="NZ_MPDK01000007.1"/>
</dbReference>
<evidence type="ECO:0000256" key="3">
    <source>
        <dbReference type="ARBA" id="ARBA00022801"/>
    </source>
</evidence>
<reference evidence="7 8" key="1">
    <citation type="submission" date="2016-11" db="EMBL/GenBank/DDBJ databases">
        <title>Comparative genomics of Acidibacillus ferroxidans species.</title>
        <authorList>
            <person name="Oliveira G."/>
            <person name="Nunes G."/>
            <person name="Oliveira R."/>
            <person name="Araujo F."/>
            <person name="Salim A."/>
            <person name="Scholte L."/>
            <person name="Morais D."/>
            <person name="Nancucheo I."/>
            <person name="Johnson D.B."/>
            <person name="Grail B."/>
            <person name="Bittencourt J."/>
            <person name="Valadares R."/>
        </authorList>
    </citation>
    <scope>NUCLEOTIDE SEQUENCE [LARGE SCALE GENOMIC DNA]</scope>
    <source>
        <strain evidence="7 8">Y002</strain>
    </source>
</reference>
<dbReference type="Gene3D" id="3.40.50.300">
    <property type="entry name" value="P-loop containing nucleotide triphosphate hydrolases"/>
    <property type="match status" value="1"/>
</dbReference>
<feature type="domain" description="AAA+ ATPase" evidence="6">
    <location>
        <begin position="46"/>
        <end position="190"/>
    </location>
</feature>
<dbReference type="OrthoDB" id="9778292at2"/>
<evidence type="ECO:0000256" key="5">
    <source>
        <dbReference type="ARBA" id="ARBA00023186"/>
    </source>
</evidence>
<evidence type="ECO:0000256" key="2">
    <source>
        <dbReference type="ARBA" id="ARBA00022741"/>
    </source>
</evidence>
<gene>
    <name evidence="7" type="ORF">BM613_05965</name>
</gene>
<comment type="similarity">
    <text evidence="1">Belongs to the SIMIBI class G3E GTPase family. ArgK/MeaB subfamily.</text>
</comment>
<dbReference type="InterPro" id="IPR052040">
    <property type="entry name" value="GTPase/Isobutyryl-CoA_mutase"/>
</dbReference>
<sequence length="317" mass="35299">MEQFVKELARGNPRAIARAITYMEEGTEEANELLARLQSPLGAVRQVHIIGITGAPGAGKSSLVDQLMGYLRSQGLRLAVLAIDPSSPFTGGAVLGDRVRMMRHALDSGIFIRSMGTRGSGGGLSRSVRDVLQVLSYAPFDVILLETVGVGQAELDIVYVADTVTVVLTPVGGDQVQAAKAGLMEIGDVFLINKADIPGAERTAKDVRDMLHVADHKEDWEPPVVLVSALQNTGIAEWWAECERHFAFLAQEERLQTRRGRARVQAMRELLQQNMWREMERKLRLDERYIRLQEYVQSGEWSVQRAVREILHDIFKE</sequence>
<dbReference type="SMART" id="SM00382">
    <property type="entry name" value="AAA"/>
    <property type="match status" value="1"/>
</dbReference>
<evidence type="ECO:0000313" key="7">
    <source>
        <dbReference type="EMBL" id="PWI57952.1"/>
    </source>
</evidence>
<proteinExistence type="inferred from homology"/>
<keyword evidence="5" id="KW-0143">Chaperone</keyword>